<protein>
    <submittedName>
        <fullName evidence="2">Uncharacterized protein</fullName>
    </submittedName>
</protein>
<feature type="region of interest" description="Disordered" evidence="1">
    <location>
        <begin position="61"/>
        <end position="81"/>
    </location>
</feature>
<evidence type="ECO:0000256" key="1">
    <source>
        <dbReference type="SAM" id="MobiDB-lite"/>
    </source>
</evidence>
<comment type="caution">
    <text evidence="2">The sequence shown here is derived from an EMBL/GenBank/DDBJ whole genome shotgun (WGS) entry which is preliminary data.</text>
</comment>
<evidence type="ECO:0000313" key="2">
    <source>
        <dbReference type="EMBL" id="RMT64152.1"/>
    </source>
</evidence>
<name>A0A3M5MWS0_PSESX</name>
<reference evidence="2 3" key="1">
    <citation type="submission" date="2018-08" db="EMBL/GenBank/DDBJ databases">
        <title>Recombination of ecologically and evolutionarily significant loci maintains genetic cohesion in the Pseudomonas syringae species complex.</title>
        <authorList>
            <person name="Dillon M."/>
            <person name="Thakur S."/>
            <person name="Almeida R.N.D."/>
            <person name="Weir B.S."/>
            <person name="Guttman D.S."/>
        </authorList>
    </citation>
    <scope>NUCLEOTIDE SEQUENCE [LARGE SCALE GENOMIC DNA]</scope>
    <source>
        <strain evidence="2 3">ICMP 3934</strain>
    </source>
</reference>
<dbReference type="RefSeq" id="WP_019333463.1">
    <property type="nucleotide sequence ID" value="NZ_BQUM01000005.1"/>
</dbReference>
<sequence>MKYFEWEGAVTEAVAEILAISHSDAAGIVEAQPFYMQQSWGKGMDAQLAAAKIMDAAQAQAQAQAESEERAATPAPAPRQQRMLFGDEADAHAYWKDKEFKVYAVDLIQGRGKKEKVAHTMYVRARTGLGAATCAKENDWSRNPKPRYVARLAGPRELGCTPSKI</sequence>
<feature type="compositionally biased region" description="Low complexity" evidence="1">
    <location>
        <begin position="72"/>
        <end position="81"/>
    </location>
</feature>
<evidence type="ECO:0000313" key="3">
    <source>
        <dbReference type="Proteomes" id="UP000282636"/>
    </source>
</evidence>
<proteinExistence type="predicted"/>
<dbReference type="Proteomes" id="UP000282636">
    <property type="component" value="Unassembled WGS sequence"/>
</dbReference>
<dbReference type="AlphaFoldDB" id="A0A3M5MWS0"/>
<accession>A0A3M5MWS0</accession>
<gene>
    <name evidence="2" type="ORF">ALP44_01328</name>
</gene>
<organism evidence="2 3">
    <name type="scientific">Pseudomonas syringae pv. theae</name>
    <dbReference type="NCBI Taxonomy" id="103985"/>
    <lineage>
        <taxon>Bacteria</taxon>
        <taxon>Pseudomonadati</taxon>
        <taxon>Pseudomonadota</taxon>
        <taxon>Gammaproteobacteria</taxon>
        <taxon>Pseudomonadales</taxon>
        <taxon>Pseudomonadaceae</taxon>
        <taxon>Pseudomonas</taxon>
        <taxon>Pseudomonas syringae</taxon>
    </lineage>
</organism>
<dbReference type="EMBL" id="RBTL01000236">
    <property type="protein sequence ID" value="RMT64152.1"/>
    <property type="molecule type" value="Genomic_DNA"/>
</dbReference>